<name>A0A328DDD1_9ASTE</name>
<gene>
    <name evidence="1" type="ORF">DM860_011992</name>
</gene>
<proteinExistence type="predicted"/>
<dbReference type="Proteomes" id="UP000249390">
    <property type="component" value="Unassembled WGS sequence"/>
</dbReference>
<organism evidence="1 2">
    <name type="scientific">Cuscuta australis</name>
    <dbReference type="NCBI Taxonomy" id="267555"/>
    <lineage>
        <taxon>Eukaryota</taxon>
        <taxon>Viridiplantae</taxon>
        <taxon>Streptophyta</taxon>
        <taxon>Embryophyta</taxon>
        <taxon>Tracheophyta</taxon>
        <taxon>Spermatophyta</taxon>
        <taxon>Magnoliopsida</taxon>
        <taxon>eudicotyledons</taxon>
        <taxon>Gunneridae</taxon>
        <taxon>Pentapetalae</taxon>
        <taxon>asterids</taxon>
        <taxon>lamiids</taxon>
        <taxon>Solanales</taxon>
        <taxon>Convolvulaceae</taxon>
        <taxon>Cuscuteae</taxon>
        <taxon>Cuscuta</taxon>
        <taxon>Cuscuta subgen. Grammica</taxon>
        <taxon>Cuscuta sect. Cleistogrammica</taxon>
    </lineage>
</organism>
<sequence>MSIMTMEMREGYNRPLNINSILNIDMRNFLGWMKKKNEKFIYELRRKKNQLGDHKKKHSIFKKICMSHVDSSRTTIPHVREALTSQKHDFLLFKKEFKDMQCGGNAGYHNSCAPGRSCVFSTNNSAF</sequence>
<accession>A0A328DDD1</accession>
<reference evidence="1 2" key="1">
    <citation type="submission" date="2018-06" db="EMBL/GenBank/DDBJ databases">
        <title>The Genome of Cuscuta australis (Dodder) Provides Insight into the Evolution of Plant Parasitism.</title>
        <authorList>
            <person name="Liu H."/>
        </authorList>
    </citation>
    <scope>NUCLEOTIDE SEQUENCE [LARGE SCALE GENOMIC DNA]</scope>
    <source>
        <strain evidence="2">cv. Yunnan</strain>
        <tissue evidence="1">Vines</tissue>
    </source>
</reference>
<dbReference type="AlphaFoldDB" id="A0A328DDD1"/>
<evidence type="ECO:0000313" key="2">
    <source>
        <dbReference type="Proteomes" id="UP000249390"/>
    </source>
</evidence>
<keyword evidence="2" id="KW-1185">Reference proteome</keyword>
<evidence type="ECO:0000313" key="1">
    <source>
        <dbReference type="EMBL" id="RAL42209.1"/>
    </source>
</evidence>
<protein>
    <submittedName>
        <fullName evidence="1">Uncharacterized protein</fullName>
    </submittedName>
</protein>
<dbReference type="EMBL" id="NQVE01000175">
    <property type="protein sequence ID" value="RAL42209.1"/>
    <property type="molecule type" value="Genomic_DNA"/>
</dbReference>
<comment type="caution">
    <text evidence="1">The sequence shown here is derived from an EMBL/GenBank/DDBJ whole genome shotgun (WGS) entry which is preliminary data.</text>
</comment>